<proteinExistence type="predicted"/>
<dbReference type="InterPro" id="IPR051916">
    <property type="entry name" value="GPI-anchor_lipid_remodeler"/>
</dbReference>
<dbReference type="PANTHER" id="PTHR14859:SF15">
    <property type="entry name" value="ENDONUCLEASE_EXONUCLEASE_PHOSPHATASE DOMAIN-CONTAINING PROTEIN"/>
    <property type="match status" value="1"/>
</dbReference>
<dbReference type="GO" id="GO:0016020">
    <property type="term" value="C:membrane"/>
    <property type="evidence" value="ECO:0007669"/>
    <property type="project" value="GOC"/>
</dbReference>
<evidence type="ECO:0000313" key="2">
    <source>
        <dbReference type="EMBL" id="SDA62117.1"/>
    </source>
</evidence>
<evidence type="ECO:0000259" key="1">
    <source>
        <dbReference type="Pfam" id="PF03372"/>
    </source>
</evidence>
<feature type="domain" description="Endonuclease/exonuclease/phosphatase" evidence="1">
    <location>
        <begin position="49"/>
        <end position="274"/>
    </location>
</feature>
<dbReference type="GO" id="GO:0004527">
    <property type="term" value="F:exonuclease activity"/>
    <property type="evidence" value="ECO:0007669"/>
    <property type="project" value="UniProtKB-KW"/>
</dbReference>
<dbReference type="Proteomes" id="UP000198756">
    <property type="component" value="Unassembled WGS sequence"/>
</dbReference>
<dbReference type="GO" id="GO:0004519">
    <property type="term" value="F:endonuclease activity"/>
    <property type="evidence" value="ECO:0007669"/>
    <property type="project" value="UniProtKB-KW"/>
</dbReference>
<dbReference type="EMBL" id="FMXE01000008">
    <property type="protein sequence ID" value="SDA62117.1"/>
    <property type="molecule type" value="Genomic_DNA"/>
</dbReference>
<protein>
    <submittedName>
        <fullName evidence="2">Metal-dependent hydrolase, endonuclease/exonuclease/phosphatase family</fullName>
    </submittedName>
</protein>
<dbReference type="InterPro" id="IPR005135">
    <property type="entry name" value="Endo/exonuclease/phosphatase"/>
</dbReference>
<keyword evidence="2" id="KW-0378">Hydrolase</keyword>
<name>A0A1G5WX95_9BACT</name>
<dbReference type="PANTHER" id="PTHR14859">
    <property type="entry name" value="CALCOFLUOR WHITE HYPERSENSITIVE PROTEIN PRECURSOR"/>
    <property type="match status" value="1"/>
</dbReference>
<reference evidence="3" key="1">
    <citation type="submission" date="2016-10" db="EMBL/GenBank/DDBJ databases">
        <authorList>
            <person name="Varghese N."/>
            <person name="Submissions S."/>
        </authorList>
    </citation>
    <scope>NUCLEOTIDE SEQUENCE [LARGE SCALE GENOMIC DNA]</scope>
    <source>
        <strain evidence="3">DSM 22703</strain>
    </source>
</reference>
<keyword evidence="2" id="KW-0269">Exonuclease</keyword>
<gene>
    <name evidence="2" type="ORF">SAMN03080617_01337</name>
</gene>
<keyword evidence="3" id="KW-1185">Reference proteome</keyword>
<sequence length="288" mass="33023">MEKFYLPLSNLATRVNYILIHLRMKQFFFAWIASFMLASPLSAQEIKILTYNILHGERADKPTTPNLPDLANLLIQIQPEVIALQEVDSMTLRSAKIYGERMDFMKNLSRETGYKGYFGRAMEYDSGAYGEGVLVKKGSNYHTVNLPNPAGGEPRAIAWVKAELKTLEEFYFGSTHLCHEFEVNRIAQLDSILSYADSLDKPVIWVGDLNFTSDSPEYSRIPAHWKEAGAEAGDLQNTYGTHDSGARIDYIWYDSRKFELVEYKVLTHITFSDHYPVWAVLRMKKQKE</sequence>
<keyword evidence="2" id="KW-0255">Endonuclease</keyword>
<organism evidence="2 3">
    <name type="scientific">Algoriphagus alkaliphilus</name>
    <dbReference type="NCBI Taxonomy" id="279824"/>
    <lineage>
        <taxon>Bacteria</taxon>
        <taxon>Pseudomonadati</taxon>
        <taxon>Bacteroidota</taxon>
        <taxon>Cytophagia</taxon>
        <taxon>Cytophagales</taxon>
        <taxon>Cyclobacteriaceae</taxon>
        <taxon>Algoriphagus</taxon>
    </lineage>
</organism>
<dbReference type="SUPFAM" id="SSF56219">
    <property type="entry name" value="DNase I-like"/>
    <property type="match status" value="1"/>
</dbReference>
<evidence type="ECO:0000313" key="3">
    <source>
        <dbReference type="Proteomes" id="UP000198756"/>
    </source>
</evidence>
<dbReference type="Pfam" id="PF03372">
    <property type="entry name" value="Exo_endo_phos"/>
    <property type="match status" value="1"/>
</dbReference>
<dbReference type="STRING" id="279824.SAMN03080617_01337"/>
<dbReference type="GO" id="GO:0006506">
    <property type="term" value="P:GPI anchor biosynthetic process"/>
    <property type="evidence" value="ECO:0007669"/>
    <property type="project" value="TreeGrafter"/>
</dbReference>
<accession>A0A1G5WX95</accession>
<keyword evidence="2" id="KW-0540">Nuclease</keyword>
<dbReference type="AlphaFoldDB" id="A0A1G5WX95"/>
<dbReference type="Gene3D" id="3.60.10.10">
    <property type="entry name" value="Endonuclease/exonuclease/phosphatase"/>
    <property type="match status" value="1"/>
</dbReference>
<dbReference type="InterPro" id="IPR036691">
    <property type="entry name" value="Endo/exonu/phosph_ase_sf"/>
</dbReference>